<dbReference type="RefSeq" id="WP_062153957.1">
    <property type="nucleotide sequence ID" value="NZ_KQ947990.1"/>
</dbReference>
<dbReference type="AlphaFoldDB" id="A0A124GYI8"/>
<keyword evidence="2" id="KW-0378">Hydrolase</keyword>
<feature type="compositionally biased region" description="Low complexity" evidence="3">
    <location>
        <begin position="144"/>
        <end position="215"/>
    </location>
</feature>
<evidence type="ECO:0000256" key="3">
    <source>
        <dbReference type="SAM" id="MobiDB-lite"/>
    </source>
</evidence>
<feature type="region of interest" description="Disordered" evidence="3">
    <location>
        <begin position="130"/>
        <end position="299"/>
    </location>
</feature>
<reference evidence="5 6" key="1">
    <citation type="submission" date="2015-10" db="EMBL/GenBank/DDBJ databases">
        <title>Draft genome sequence of Streptomyces curacoi DSM 40107, type strain for the species Streptomyces curacoi.</title>
        <authorList>
            <person name="Ruckert C."/>
            <person name="Winkler A."/>
            <person name="Kalinowski J."/>
            <person name="Kampfer P."/>
            <person name="Glaeser S."/>
        </authorList>
    </citation>
    <scope>NUCLEOTIDE SEQUENCE [LARGE SCALE GENOMIC DNA]</scope>
    <source>
        <strain evidence="5 6">DSM 40107</strain>
    </source>
</reference>
<evidence type="ECO:0000313" key="6">
    <source>
        <dbReference type="Proteomes" id="UP000054024"/>
    </source>
</evidence>
<comment type="caution">
    <text evidence="5">The sequence shown here is derived from an EMBL/GenBank/DDBJ whole genome shotgun (WGS) entry which is preliminary data.</text>
</comment>
<dbReference type="Pfam" id="PF01476">
    <property type="entry name" value="LysM"/>
    <property type="match status" value="1"/>
</dbReference>
<evidence type="ECO:0000313" key="5">
    <source>
        <dbReference type="EMBL" id="KUM72047.1"/>
    </source>
</evidence>
<dbReference type="PANTHER" id="PTHR34700">
    <property type="entry name" value="POTASSIUM BINDING PROTEIN KBP"/>
    <property type="match status" value="1"/>
</dbReference>
<dbReference type="InterPro" id="IPR018392">
    <property type="entry name" value="LysM"/>
</dbReference>
<dbReference type="EMBL" id="LMWJ01000018">
    <property type="protein sequence ID" value="KUM72047.1"/>
    <property type="molecule type" value="Genomic_DNA"/>
</dbReference>
<proteinExistence type="inferred from homology"/>
<dbReference type="SUPFAM" id="SSF53955">
    <property type="entry name" value="Lysozyme-like"/>
    <property type="match status" value="1"/>
</dbReference>
<dbReference type="OrthoDB" id="1404170at2"/>
<accession>A0A124GYI8</accession>
<dbReference type="Proteomes" id="UP000054024">
    <property type="component" value="Unassembled WGS sequence"/>
</dbReference>
<feature type="domain" description="LysM" evidence="4">
    <location>
        <begin position="299"/>
        <end position="348"/>
    </location>
</feature>
<name>A0A124GYI8_9ACTN</name>
<protein>
    <submittedName>
        <fullName evidence="5">Peptigoglycan-binding protein LysM</fullName>
    </submittedName>
</protein>
<dbReference type="SMART" id="SM00257">
    <property type="entry name" value="LysM"/>
    <property type="match status" value="1"/>
</dbReference>
<dbReference type="InterPro" id="IPR052196">
    <property type="entry name" value="Bact_Kbp"/>
</dbReference>
<dbReference type="PANTHER" id="PTHR34700:SF4">
    <property type="entry name" value="PHAGE-LIKE ELEMENT PBSX PROTEIN XKDP"/>
    <property type="match status" value="1"/>
</dbReference>
<dbReference type="InterPro" id="IPR023346">
    <property type="entry name" value="Lysozyme-like_dom_sf"/>
</dbReference>
<feature type="compositionally biased region" description="Polar residues" evidence="3">
    <location>
        <begin position="230"/>
        <end position="241"/>
    </location>
</feature>
<dbReference type="InterPro" id="IPR010618">
    <property type="entry name" value="RPF"/>
</dbReference>
<dbReference type="CDD" id="cd13925">
    <property type="entry name" value="RPF"/>
    <property type="match status" value="1"/>
</dbReference>
<keyword evidence="6" id="KW-1185">Reference proteome</keyword>
<comment type="similarity">
    <text evidence="1">Belongs to the transglycosylase family. Rpf subfamily.</text>
</comment>
<sequence length="351" mass="34653">MLSGNGRHRRPRQAPALLVAAGVTGSAIAIPLLGATGASAADGTVWDKVAECESGGSWSADTGNGHYGGLQLTQDEWEQYGGLDYASSPDLASRSQQISVAQKLLAAQGTAPWGTCAIVNGLTKDSGSIDLDTGVAEDSPSEVSGSSGLLDSSNSSSSSDSSGSADSADPSNTADSSNASSTPSGSSGTPSDSSGESSSDSSESSQDASSSPSSSDKADNSAKSDVSSDTGVSQSPDSSPVETAEGEEEGDGEQGAGSWGLVDTGAVDAGASGSGRHRGASADESGVTDTAAKSSGRHASYTVRAGDTLASIADSLELDGGWSALYDANKRAIGTDANHIFPGQTLEVPAE</sequence>
<dbReference type="InterPro" id="IPR036779">
    <property type="entry name" value="LysM_dom_sf"/>
</dbReference>
<gene>
    <name evidence="5" type="ORF">AQI70_25490</name>
</gene>
<dbReference type="SUPFAM" id="SSF54106">
    <property type="entry name" value="LysM domain"/>
    <property type="match status" value="1"/>
</dbReference>
<dbReference type="Pfam" id="PF06737">
    <property type="entry name" value="Transglycosylas"/>
    <property type="match status" value="1"/>
</dbReference>
<evidence type="ECO:0000259" key="4">
    <source>
        <dbReference type="PROSITE" id="PS51782"/>
    </source>
</evidence>
<dbReference type="STRING" id="146536.AQI70_25490"/>
<dbReference type="Gene3D" id="3.10.350.10">
    <property type="entry name" value="LysM domain"/>
    <property type="match status" value="1"/>
</dbReference>
<dbReference type="Gene3D" id="1.10.530.10">
    <property type="match status" value="1"/>
</dbReference>
<dbReference type="PROSITE" id="PS51782">
    <property type="entry name" value="LYSM"/>
    <property type="match status" value="1"/>
</dbReference>
<evidence type="ECO:0000256" key="2">
    <source>
        <dbReference type="ARBA" id="ARBA00022801"/>
    </source>
</evidence>
<dbReference type="CDD" id="cd00118">
    <property type="entry name" value="LysM"/>
    <property type="match status" value="1"/>
</dbReference>
<evidence type="ECO:0000256" key="1">
    <source>
        <dbReference type="ARBA" id="ARBA00010830"/>
    </source>
</evidence>
<dbReference type="GO" id="GO:0016787">
    <property type="term" value="F:hydrolase activity"/>
    <property type="evidence" value="ECO:0007669"/>
    <property type="project" value="UniProtKB-KW"/>
</dbReference>
<organism evidence="5 6">
    <name type="scientific">Streptomyces curacoi</name>
    <dbReference type="NCBI Taxonomy" id="146536"/>
    <lineage>
        <taxon>Bacteria</taxon>
        <taxon>Bacillati</taxon>
        <taxon>Actinomycetota</taxon>
        <taxon>Actinomycetes</taxon>
        <taxon>Kitasatosporales</taxon>
        <taxon>Streptomycetaceae</taxon>
        <taxon>Streptomyces</taxon>
    </lineage>
</organism>